<organism evidence="3 4">
    <name type="scientific">Platanthera zijinensis</name>
    <dbReference type="NCBI Taxonomy" id="2320716"/>
    <lineage>
        <taxon>Eukaryota</taxon>
        <taxon>Viridiplantae</taxon>
        <taxon>Streptophyta</taxon>
        <taxon>Embryophyta</taxon>
        <taxon>Tracheophyta</taxon>
        <taxon>Spermatophyta</taxon>
        <taxon>Magnoliopsida</taxon>
        <taxon>Liliopsida</taxon>
        <taxon>Asparagales</taxon>
        <taxon>Orchidaceae</taxon>
        <taxon>Orchidoideae</taxon>
        <taxon>Orchideae</taxon>
        <taxon>Orchidinae</taxon>
        <taxon>Platanthera</taxon>
    </lineage>
</organism>
<feature type="region of interest" description="Disordered" evidence="2">
    <location>
        <begin position="493"/>
        <end position="519"/>
    </location>
</feature>
<feature type="region of interest" description="Disordered" evidence="2">
    <location>
        <begin position="41"/>
        <end position="74"/>
    </location>
</feature>
<evidence type="ECO:0000256" key="1">
    <source>
        <dbReference type="SAM" id="Coils"/>
    </source>
</evidence>
<dbReference type="EMBL" id="JBBWWQ010000003">
    <property type="protein sequence ID" value="KAK8951157.1"/>
    <property type="molecule type" value="Genomic_DNA"/>
</dbReference>
<feature type="compositionally biased region" description="Basic and acidic residues" evidence="2">
    <location>
        <begin position="65"/>
        <end position="74"/>
    </location>
</feature>
<dbReference type="AlphaFoldDB" id="A0AAP0BUF5"/>
<comment type="caution">
    <text evidence="3">The sequence shown here is derived from an EMBL/GenBank/DDBJ whole genome shotgun (WGS) entry which is preliminary data.</text>
</comment>
<dbReference type="Proteomes" id="UP001418222">
    <property type="component" value="Unassembled WGS sequence"/>
</dbReference>
<keyword evidence="4" id="KW-1185">Reference proteome</keyword>
<reference evidence="3 4" key="1">
    <citation type="journal article" date="2022" name="Nat. Plants">
        <title>Genomes of leafy and leafless Platanthera orchids illuminate the evolution of mycoheterotrophy.</title>
        <authorList>
            <person name="Li M.H."/>
            <person name="Liu K.W."/>
            <person name="Li Z."/>
            <person name="Lu H.C."/>
            <person name="Ye Q.L."/>
            <person name="Zhang D."/>
            <person name="Wang J.Y."/>
            <person name="Li Y.F."/>
            <person name="Zhong Z.M."/>
            <person name="Liu X."/>
            <person name="Yu X."/>
            <person name="Liu D.K."/>
            <person name="Tu X.D."/>
            <person name="Liu B."/>
            <person name="Hao Y."/>
            <person name="Liao X.Y."/>
            <person name="Jiang Y.T."/>
            <person name="Sun W.H."/>
            <person name="Chen J."/>
            <person name="Chen Y.Q."/>
            <person name="Ai Y."/>
            <person name="Zhai J.W."/>
            <person name="Wu S.S."/>
            <person name="Zhou Z."/>
            <person name="Hsiao Y.Y."/>
            <person name="Wu W.L."/>
            <person name="Chen Y.Y."/>
            <person name="Lin Y.F."/>
            <person name="Hsu J.L."/>
            <person name="Li C.Y."/>
            <person name="Wang Z.W."/>
            <person name="Zhao X."/>
            <person name="Zhong W.Y."/>
            <person name="Ma X.K."/>
            <person name="Ma L."/>
            <person name="Huang J."/>
            <person name="Chen G.Z."/>
            <person name="Huang M.Z."/>
            <person name="Huang L."/>
            <person name="Peng D.H."/>
            <person name="Luo Y.B."/>
            <person name="Zou S.Q."/>
            <person name="Chen S.P."/>
            <person name="Lan S."/>
            <person name="Tsai W.C."/>
            <person name="Van de Peer Y."/>
            <person name="Liu Z.J."/>
        </authorList>
    </citation>
    <scope>NUCLEOTIDE SEQUENCE [LARGE SCALE GENOMIC DNA]</scope>
    <source>
        <strain evidence="3">Lor287</strain>
    </source>
</reference>
<feature type="compositionally biased region" description="Low complexity" evidence="2">
    <location>
        <begin position="49"/>
        <end position="64"/>
    </location>
</feature>
<sequence length="519" mass="57178">MPVFEEMRARLAVAREGMLEQVLDVALWLVRGSPGPFFKPKKGKIVRRSPTNNSPASSSAVVAEETPHENGVDRRGLGHTCPLITERVVCPSSQGHVPPVIPLLPICFNMISSSVVDISEGYSPPPHMDLISEYLGDTQDAEGMKKVDEDKAEAEEQFAVLEGMRRPVGGDGTTSLGVHITRVEERLRHATEQVNLAQRELSTVCEYYYPRVPPRPGMRGRGRRDALAHLPLPQAGMRWLNILASSPALSWRERAGHSPNASRSDSLTSFGRRESRLALLLCGRKPYNPFLPTAFKTFIPSPLSATFGSPAPYKNYCVLLGDLTARWVVAAVTLTGEANALGPSPNTHSPMPPLSNTSFLTRSATSFCRALWRGDPFTCFLREERIEFSLAVFRKLFSFQANKDGIAYFSSNHVKAKLPMAEIATTINEFRTRHLSELAEVILPLDPIGRVSSTRGKLANLLGRRALATAVHLLYLGECELGRNGSLTFYGGRPTTRSPRQAQAGWVGSRSSLARPWRE</sequence>
<evidence type="ECO:0000313" key="3">
    <source>
        <dbReference type="EMBL" id="KAK8951157.1"/>
    </source>
</evidence>
<accession>A0AAP0BUF5</accession>
<protein>
    <submittedName>
        <fullName evidence="3">Uncharacterized protein</fullName>
    </submittedName>
</protein>
<proteinExistence type="predicted"/>
<gene>
    <name evidence="3" type="ORF">KSP39_PZI004289</name>
</gene>
<keyword evidence="1" id="KW-0175">Coiled coil</keyword>
<evidence type="ECO:0000256" key="2">
    <source>
        <dbReference type="SAM" id="MobiDB-lite"/>
    </source>
</evidence>
<feature type="coiled-coil region" evidence="1">
    <location>
        <begin position="144"/>
        <end position="200"/>
    </location>
</feature>
<name>A0AAP0BUF5_9ASPA</name>
<evidence type="ECO:0000313" key="4">
    <source>
        <dbReference type="Proteomes" id="UP001418222"/>
    </source>
</evidence>